<dbReference type="EMBL" id="JAHRHY010000003">
    <property type="protein sequence ID" value="KAG9070648.1"/>
    <property type="molecule type" value="Genomic_DNA"/>
</dbReference>
<organism evidence="2 3">
    <name type="scientific">Linnemannia hyalina</name>
    <dbReference type="NCBI Taxonomy" id="64524"/>
    <lineage>
        <taxon>Eukaryota</taxon>
        <taxon>Fungi</taxon>
        <taxon>Fungi incertae sedis</taxon>
        <taxon>Mucoromycota</taxon>
        <taxon>Mortierellomycotina</taxon>
        <taxon>Mortierellomycetes</taxon>
        <taxon>Mortierellales</taxon>
        <taxon>Mortierellaceae</taxon>
        <taxon>Linnemannia</taxon>
    </lineage>
</organism>
<gene>
    <name evidence="2" type="ORF">KI688_008186</name>
</gene>
<feature type="compositionally biased region" description="Pro residues" evidence="1">
    <location>
        <begin position="155"/>
        <end position="167"/>
    </location>
</feature>
<dbReference type="AlphaFoldDB" id="A0A9P7Y2I7"/>
<keyword evidence="3" id="KW-1185">Reference proteome</keyword>
<evidence type="ECO:0000313" key="2">
    <source>
        <dbReference type="EMBL" id="KAG9070648.1"/>
    </source>
</evidence>
<sequence length="487" mass="55024">MYPIDIVQESKAPKKTTAIQEFCTKMQALTRDRYLQALRHCGALGQDTISAPTGPLTPSLISSPSSLPCYKIYRNWHAEDLQRQERHLLSSISEDDHHPSGSKEKKPTTFLMSYPAEKYKIPTRLPDLSPIVNPYFNLLGLFFCATAAAVPPPTLTLTPPPTAPSTPTPGDDQESRGALKLKHPTTPPPPPLIESAPVETSPYGKERYQVSFEDLEQRLFPEFRLFFADFYLVKEDWYVQLVVVPSWNRRLEEQCREQGLVELDVARNPFFFRCPVDSVTSNLGHGDCRYPNSSAGFCKQLSRRPSYPPSSSRRPHHFSTTTTANNNTTAKETKYEYRVYTHQKGHAKVWTELLVGCDVFPTSEVGELVGCLLHENVRRTGNTVSIQQERHQLATILEGVALDISQIAGRLRGTTDGLVTKMGLGRQGEEGEEEEEEEEEERGEMKKYLELTYRLSRDRTRLGILQSSTAARRSMVALHARDGWSRL</sequence>
<evidence type="ECO:0000256" key="1">
    <source>
        <dbReference type="SAM" id="MobiDB-lite"/>
    </source>
</evidence>
<proteinExistence type="predicted"/>
<comment type="caution">
    <text evidence="2">The sequence shown here is derived from an EMBL/GenBank/DDBJ whole genome shotgun (WGS) entry which is preliminary data.</text>
</comment>
<feature type="region of interest" description="Disordered" evidence="1">
    <location>
        <begin position="302"/>
        <end position="330"/>
    </location>
</feature>
<feature type="region of interest" description="Disordered" evidence="1">
    <location>
        <begin position="421"/>
        <end position="444"/>
    </location>
</feature>
<evidence type="ECO:0000313" key="3">
    <source>
        <dbReference type="Proteomes" id="UP000707451"/>
    </source>
</evidence>
<feature type="compositionally biased region" description="Acidic residues" evidence="1">
    <location>
        <begin position="430"/>
        <end position="442"/>
    </location>
</feature>
<feature type="compositionally biased region" description="Low complexity" evidence="1">
    <location>
        <begin position="303"/>
        <end position="330"/>
    </location>
</feature>
<dbReference type="OrthoDB" id="2393911at2759"/>
<feature type="region of interest" description="Disordered" evidence="1">
    <location>
        <begin position="155"/>
        <end position="198"/>
    </location>
</feature>
<reference evidence="2" key="1">
    <citation type="submission" date="2021-06" db="EMBL/GenBank/DDBJ databases">
        <title>Genome Sequence of Mortierella hyaline Strain SCG-10, a Cold-Adapted, Nitrate-Reducing Fungus Isolated from Soil in Minnesota, USA.</title>
        <authorList>
            <person name="Aldossari N."/>
        </authorList>
    </citation>
    <scope>NUCLEOTIDE SEQUENCE</scope>
    <source>
        <strain evidence="2">SCG-10</strain>
    </source>
</reference>
<protein>
    <submittedName>
        <fullName evidence="2">Uncharacterized protein</fullName>
    </submittedName>
</protein>
<accession>A0A9P7Y2I7</accession>
<name>A0A9P7Y2I7_9FUNG</name>
<dbReference type="Proteomes" id="UP000707451">
    <property type="component" value="Unassembled WGS sequence"/>
</dbReference>